<dbReference type="PROSITE" id="PS51192">
    <property type="entry name" value="HELICASE_ATP_BIND_1"/>
    <property type="match status" value="1"/>
</dbReference>
<keyword evidence="6" id="KW-1185">Reference proteome</keyword>
<dbReference type="InterPro" id="IPR011043">
    <property type="entry name" value="Gal_Oxase/kelch_b-propeller"/>
</dbReference>
<dbReference type="InterPro" id="IPR027417">
    <property type="entry name" value="P-loop_NTPase"/>
</dbReference>
<dbReference type="SMART" id="SM00487">
    <property type="entry name" value="DEXDc"/>
    <property type="match status" value="1"/>
</dbReference>
<proteinExistence type="predicted"/>
<feature type="domain" description="Helicase ATP-binding" evidence="4">
    <location>
        <begin position="366"/>
        <end position="528"/>
    </location>
</feature>
<evidence type="ECO:0000259" key="4">
    <source>
        <dbReference type="PROSITE" id="PS51192"/>
    </source>
</evidence>
<dbReference type="EMBL" id="MCFE01000359">
    <property type="protein sequence ID" value="ORX90805.1"/>
    <property type="molecule type" value="Genomic_DNA"/>
</dbReference>
<dbReference type="SUPFAM" id="SSF50965">
    <property type="entry name" value="Galactose oxidase, central domain"/>
    <property type="match status" value="1"/>
</dbReference>
<keyword evidence="1" id="KW-0547">Nucleotide-binding</keyword>
<dbReference type="InterPro" id="IPR050628">
    <property type="entry name" value="SNF2_RAD54_helicase_TF"/>
</dbReference>
<dbReference type="GO" id="GO:0005524">
    <property type="term" value="F:ATP binding"/>
    <property type="evidence" value="ECO:0007669"/>
    <property type="project" value="UniProtKB-KW"/>
</dbReference>
<dbReference type="SUPFAM" id="SSF52540">
    <property type="entry name" value="P-loop containing nucleoside triphosphate hydrolases"/>
    <property type="match status" value="1"/>
</dbReference>
<keyword evidence="3" id="KW-0067">ATP-binding</keyword>
<evidence type="ECO:0000313" key="5">
    <source>
        <dbReference type="EMBL" id="ORX90805.1"/>
    </source>
</evidence>
<keyword evidence="2" id="KW-0378">Hydrolase</keyword>
<dbReference type="GO" id="GO:0008094">
    <property type="term" value="F:ATP-dependent activity, acting on DNA"/>
    <property type="evidence" value="ECO:0007669"/>
    <property type="project" value="TreeGrafter"/>
</dbReference>
<dbReference type="STRING" id="1314790.A0A1Y1XYS6"/>
<dbReference type="Gene3D" id="3.40.50.10810">
    <property type="entry name" value="Tandem AAA-ATPase domain"/>
    <property type="match status" value="1"/>
</dbReference>
<dbReference type="AlphaFoldDB" id="A0A1Y1XYS6"/>
<dbReference type="InterPro" id="IPR014001">
    <property type="entry name" value="Helicase_ATP-bd"/>
</dbReference>
<dbReference type="PANTHER" id="PTHR45626">
    <property type="entry name" value="TRANSCRIPTION TERMINATION FACTOR 2-RELATED"/>
    <property type="match status" value="1"/>
</dbReference>
<dbReference type="GO" id="GO:0006281">
    <property type="term" value="P:DNA repair"/>
    <property type="evidence" value="ECO:0007669"/>
    <property type="project" value="TreeGrafter"/>
</dbReference>
<evidence type="ECO:0000256" key="3">
    <source>
        <dbReference type="ARBA" id="ARBA00022840"/>
    </source>
</evidence>
<gene>
    <name evidence="5" type="ORF">K493DRAFT_304616</name>
</gene>
<dbReference type="GO" id="GO:0005634">
    <property type="term" value="C:nucleus"/>
    <property type="evidence" value="ECO:0007669"/>
    <property type="project" value="TreeGrafter"/>
</dbReference>
<dbReference type="OrthoDB" id="423559at2759"/>
<reference evidence="5 6" key="1">
    <citation type="submission" date="2016-07" db="EMBL/GenBank/DDBJ databases">
        <title>Pervasive Adenine N6-methylation of Active Genes in Fungi.</title>
        <authorList>
            <consortium name="DOE Joint Genome Institute"/>
            <person name="Mondo S.J."/>
            <person name="Dannebaum R.O."/>
            <person name="Kuo R.C."/>
            <person name="Labutti K."/>
            <person name="Haridas S."/>
            <person name="Kuo A."/>
            <person name="Salamov A."/>
            <person name="Ahrendt S.R."/>
            <person name="Lipzen A."/>
            <person name="Sullivan W."/>
            <person name="Andreopoulos W.B."/>
            <person name="Clum A."/>
            <person name="Lindquist E."/>
            <person name="Daum C."/>
            <person name="Ramamoorthy G.K."/>
            <person name="Gryganskyi A."/>
            <person name="Culley D."/>
            <person name="Magnuson J.K."/>
            <person name="James T.Y."/>
            <person name="O'Malley M.A."/>
            <person name="Stajich J.E."/>
            <person name="Spatafora J.W."/>
            <person name="Visel A."/>
            <person name="Grigoriev I.V."/>
        </authorList>
    </citation>
    <scope>NUCLEOTIDE SEQUENCE [LARGE SCALE GENOMIC DNA]</scope>
    <source>
        <strain evidence="5 6">CBS 931.73</strain>
    </source>
</reference>
<dbReference type="InParanoid" id="A0A1Y1XYS6"/>
<accession>A0A1Y1XYS6</accession>
<dbReference type="Pfam" id="PF00176">
    <property type="entry name" value="SNF2-rel_dom"/>
    <property type="match status" value="1"/>
</dbReference>
<dbReference type="Proteomes" id="UP000193498">
    <property type="component" value="Unassembled WGS sequence"/>
</dbReference>
<organism evidence="5 6">
    <name type="scientific">Basidiobolus meristosporus CBS 931.73</name>
    <dbReference type="NCBI Taxonomy" id="1314790"/>
    <lineage>
        <taxon>Eukaryota</taxon>
        <taxon>Fungi</taxon>
        <taxon>Fungi incertae sedis</taxon>
        <taxon>Zoopagomycota</taxon>
        <taxon>Entomophthoromycotina</taxon>
        <taxon>Basidiobolomycetes</taxon>
        <taxon>Basidiobolales</taxon>
        <taxon>Basidiobolaceae</taxon>
        <taxon>Basidiobolus</taxon>
    </lineage>
</organism>
<dbReference type="InterPro" id="IPR038718">
    <property type="entry name" value="SNF2-like_sf"/>
</dbReference>
<protein>
    <recommendedName>
        <fullName evidence="4">Helicase ATP-binding domain-containing protein</fullName>
    </recommendedName>
</protein>
<evidence type="ECO:0000313" key="6">
    <source>
        <dbReference type="Proteomes" id="UP000193498"/>
    </source>
</evidence>
<dbReference type="InterPro" id="IPR000330">
    <property type="entry name" value="SNF2_N"/>
</dbReference>
<dbReference type="InterPro" id="IPR015915">
    <property type="entry name" value="Kelch-typ_b-propeller"/>
</dbReference>
<dbReference type="PANTHER" id="PTHR45626:SF14">
    <property type="entry name" value="ATP-DEPENDENT DNA HELICASE (EUROFUNG)"/>
    <property type="match status" value="1"/>
</dbReference>
<name>A0A1Y1XYS6_9FUNG</name>
<evidence type="ECO:0000256" key="1">
    <source>
        <dbReference type="ARBA" id="ARBA00022741"/>
    </source>
</evidence>
<comment type="caution">
    <text evidence="5">The sequence shown here is derived from an EMBL/GenBank/DDBJ whole genome shotgun (WGS) entry which is preliminary data.</text>
</comment>
<evidence type="ECO:0000256" key="2">
    <source>
        <dbReference type="ARBA" id="ARBA00022801"/>
    </source>
</evidence>
<dbReference type="GO" id="GO:0016787">
    <property type="term" value="F:hydrolase activity"/>
    <property type="evidence" value="ECO:0007669"/>
    <property type="project" value="UniProtKB-KW"/>
</dbReference>
<sequence>MALEASSYKEHRKNFGVYLATVAGVTKRSYCLMTITPSMRYLLLYGGYSVEHFQYSKISLPYDECRAEETSGCGILYEPSSKVQMIYLADLHGDEDIAVTVLPTPDNISTTEAAKEVILIGNSCASDHENLYIYGGFELSRREYSGQHESAKTRGKKAIRSKSGESINRRLSKLEVITYKDGNGSSRVLETRPFLNNPANIPSARGWAVLTYAFDCLFLLGGYPTPSEPPYTQPNGCFLNKFYCLKLQTGDWERRYVHSAIQELGENFIAVVNEYGNQIQYINNANVTFTYDVDNLIWIYPPDPSQEEMSTKQLLGCILNELAAISQRHKREGKGSAETENILRHSAHGLTVPLKNHQAFGIRWLMYTEAIHKGALLANSMGLGKTLQILSLILETPEQRPNLIVVTLGILLNWVMEIKTKTRISDEELHVFHGEFQAIKKSDMETKRIVLTTYHTLCVEAKNPDLPIWNVKFGQVVANEADTIKNYKGGSLNAVSKIDGESLILVTATPFQNEIMDLYSYFTLFNLWEGIPKDFHQLLLEEANANRLVEWVVERLGPLILRRVPKSQIFGERAVSMPSIQEQIVLCQFLPEELQEYKQLQGSLPEEVGRMGANTYLRLYSCHPYMYTWSRKRN</sequence>
<dbReference type="Gene3D" id="2.120.10.80">
    <property type="entry name" value="Kelch-type beta propeller"/>
    <property type="match status" value="1"/>
</dbReference>